<name>A0A2P6P3A2_ROSCH</name>
<feature type="compositionally biased region" description="Basic and acidic residues" evidence="2">
    <location>
        <begin position="95"/>
        <end position="113"/>
    </location>
</feature>
<comment type="caution">
    <text evidence="4">The sequence shown here is derived from an EMBL/GenBank/DDBJ whole genome shotgun (WGS) entry which is preliminary data.</text>
</comment>
<organism evidence="4 5">
    <name type="scientific">Rosa chinensis</name>
    <name type="common">China rose</name>
    <dbReference type="NCBI Taxonomy" id="74649"/>
    <lineage>
        <taxon>Eukaryota</taxon>
        <taxon>Viridiplantae</taxon>
        <taxon>Streptophyta</taxon>
        <taxon>Embryophyta</taxon>
        <taxon>Tracheophyta</taxon>
        <taxon>Spermatophyta</taxon>
        <taxon>Magnoliopsida</taxon>
        <taxon>eudicotyledons</taxon>
        <taxon>Gunneridae</taxon>
        <taxon>Pentapetalae</taxon>
        <taxon>rosids</taxon>
        <taxon>fabids</taxon>
        <taxon>Rosales</taxon>
        <taxon>Rosaceae</taxon>
        <taxon>Rosoideae</taxon>
        <taxon>Rosoideae incertae sedis</taxon>
        <taxon>Rosa</taxon>
    </lineage>
</organism>
<keyword evidence="1" id="KW-0175">Coiled coil</keyword>
<evidence type="ECO:0000256" key="2">
    <source>
        <dbReference type="SAM" id="MobiDB-lite"/>
    </source>
</evidence>
<feature type="signal peptide" evidence="3">
    <location>
        <begin position="1"/>
        <end position="20"/>
    </location>
</feature>
<accession>A0A2P6P3A2</accession>
<keyword evidence="3" id="KW-0732">Signal</keyword>
<evidence type="ECO:0000313" key="4">
    <source>
        <dbReference type="EMBL" id="PRQ16416.1"/>
    </source>
</evidence>
<evidence type="ECO:0000256" key="3">
    <source>
        <dbReference type="SAM" id="SignalP"/>
    </source>
</evidence>
<evidence type="ECO:0000313" key="5">
    <source>
        <dbReference type="Proteomes" id="UP000238479"/>
    </source>
</evidence>
<sequence length="211" mass="23927">MQKRLHIVLLPLFLCVLVNTILISYSYSDCWNSVQSGCSTALNSVMAPKTRWTRSKRLLQEYEDENHNAEREVLEISNDQIVIGSISETGTAVSGRDEDHQIHPRSRRASELRMRKRDRHLDTQYSAGNDDASRFQQCRKRFISNQQNTAAISNQSFSGTSQCLDRGSSSQLPNSDEVEGQSSHRFGQAVYQKSREGLIVTYEDSGDNNHV</sequence>
<dbReference type="Proteomes" id="UP000238479">
    <property type="component" value="Chromosome 7"/>
</dbReference>
<feature type="region of interest" description="Disordered" evidence="2">
    <location>
        <begin position="90"/>
        <end position="115"/>
    </location>
</feature>
<feature type="compositionally biased region" description="Polar residues" evidence="2">
    <location>
        <begin position="153"/>
        <end position="185"/>
    </location>
</feature>
<feature type="coiled-coil region" evidence="1">
    <location>
        <begin position="52"/>
        <end position="79"/>
    </location>
</feature>
<dbReference type="EMBL" id="PDCK01000045">
    <property type="protein sequence ID" value="PRQ16416.1"/>
    <property type="molecule type" value="Genomic_DNA"/>
</dbReference>
<dbReference type="AlphaFoldDB" id="A0A2P6P3A2"/>
<keyword evidence="5" id="KW-1185">Reference proteome</keyword>
<feature type="chain" id="PRO_5015200437" evidence="3">
    <location>
        <begin position="21"/>
        <end position="211"/>
    </location>
</feature>
<dbReference type="Gramene" id="PRQ16416">
    <property type="protein sequence ID" value="PRQ16416"/>
    <property type="gene ID" value="RchiOBHm_Chr7g0183991"/>
</dbReference>
<feature type="region of interest" description="Disordered" evidence="2">
    <location>
        <begin position="153"/>
        <end position="188"/>
    </location>
</feature>
<reference evidence="4 5" key="1">
    <citation type="journal article" date="2018" name="Nat. Genet.">
        <title>The Rosa genome provides new insights in the design of modern roses.</title>
        <authorList>
            <person name="Bendahmane M."/>
        </authorList>
    </citation>
    <scope>NUCLEOTIDE SEQUENCE [LARGE SCALE GENOMIC DNA]</scope>
    <source>
        <strain evidence="5">cv. Old Blush</strain>
    </source>
</reference>
<proteinExistence type="predicted"/>
<evidence type="ECO:0000256" key="1">
    <source>
        <dbReference type="SAM" id="Coils"/>
    </source>
</evidence>
<gene>
    <name evidence="4" type="ORF">RchiOBHm_Chr7g0183991</name>
</gene>
<protein>
    <submittedName>
        <fullName evidence="4">Uncharacterized protein</fullName>
    </submittedName>
</protein>